<dbReference type="AlphaFoldDB" id="A0AAF3F8R4"/>
<evidence type="ECO:0000313" key="2">
    <source>
        <dbReference type="WBParaSite" id="MBELARI_LOCUS3298"/>
    </source>
</evidence>
<keyword evidence="1" id="KW-1185">Reference proteome</keyword>
<dbReference type="WBParaSite" id="MBELARI_LOCUS3298">
    <property type="protein sequence ID" value="MBELARI_LOCUS3298"/>
    <property type="gene ID" value="MBELARI_LOCUS3298"/>
</dbReference>
<evidence type="ECO:0000313" key="1">
    <source>
        <dbReference type="Proteomes" id="UP000887575"/>
    </source>
</evidence>
<accession>A0AAF3F8R4</accession>
<protein>
    <submittedName>
        <fullName evidence="2">Uncharacterized protein</fullName>
    </submittedName>
</protein>
<name>A0AAF3F8R4_9BILA</name>
<reference evidence="2" key="1">
    <citation type="submission" date="2024-02" db="UniProtKB">
        <authorList>
            <consortium name="WormBaseParasite"/>
        </authorList>
    </citation>
    <scope>IDENTIFICATION</scope>
</reference>
<sequence>MVAALISKKEALLLIFWFWQKFLRKIWIIASSIEETSLYPKKWVVIMKDHHTFIYVGSLSFAVDQRLDRRFRFSSSIQLMGHSGIVIHTTANALHDAEKSTAAIFSMQIRLHRMAARRDPTQGNRHSGFGFAPHMHISF</sequence>
<dbReference type="Proteomes" id="UP000887575">
    <property type="component" value="Unassembled WGS sequence"/>
</dbReference>
<organism evidence="1 2">
    <name type="scientific">Mesorhabditis belari</name>
    <dbReference type="NCBI Taxonomy" id="2138241"/>
    <lineage>
        <taxon>Eukaryota</taxon>
        <taxon>Metazoa</taxon>
        <taxon>Ecdysozoa</taxon>
        <taxon>Nematoda</taxon>
        <taxon>Chromadorea</taxon>
        <taxon>Rhabditida</taxon>
        <taxon>Rhabditina</taxon>
        <taxon>Rhabditomorpha</taxon>
        <taxon>Rhabditoidea</taxon>
        <taxon>Rhabditidae</taxon>
        <taxon>Mesorhabditinae</taxon>
        <taxon>Mesorhabditis</taxon>
    </lineage>
</organism>
<proteinExistence type="predicted"/>